<dbReference type="SUPFAM" id="SSF53092">
    <property type="entry name" value="Creatinase/prolidase N-terminal domain"/>
    <property type="match status" value="1"/>
</dbReference>
<dbReference type="Gene3D" id="3.90.230.10">
    <property type="entry name" value="Creatinase/methionine aminopeptidase superfamily"/>
    <property type="match status" value="1"/>
</dbReference>
<protein>
    <recommendedName>
        <fullName evidence="1">Probable Xaa-Pro aminopeptidase P</fullName>
    </recommendedName>
</protein>
<evidence type="ECO:0000259" key="3">
    <source>
        <dbReference type="Pfam" id="PF00557"/>
    </source>
</evidence>
<dbReference type="SUPFAM" id="SSF55920">
    <property type="entry name" value="Creatinase/aminopeptidase"/>
    <property type="match status" value="1"/>
</dbReference>
<evidence type="ECO:0000256" key="2">
    <source>
        <dbReference type="SAM" id="Phobius"/>
    </source>
</evidence>
<proteinExistence type="predicted"/>
<dbReference type="Proteomes" id="UP000241818">
    <property type="component" value="Unassembled WGS sequence"/>
</dbReference>
<dbReference type="InterPro" id="IPR000587">
    <property type="entry name" value="Creatinase_N"/>
</dbReference>
<dbReference type="InParanoid" id="A0A2T3AV18"/>
<dbReference type="PANTHER" id="PTHR46112:SF2">
    <property type="entry name" value="XAA-PRO AMINOPEPTIDASE P-RELATED"/>
    <property type="match status" value="1"/>
</dbReference>
<dbReference type="RefSeq" id="XP_024718513.1">
    <property type="nucleotide sequence ID" value="XM_024869373.1"/>
</dbReference>
<dbReference type="Gene3D" id="3.40.350.10">
    <property type="entry name" value="Creatinase/prolidase N-terminal domain"/>
    <property type="match status" value="1"/>
</dbReference>
<gene>
    <name evidence="5" type="ORF">M430DRAFT_68732</name>
</gene>
<evidence type="ECO:0000313" key="6">
    <source>
        <dbReference type="Proteomes" id="UP000241818"/>
    </source>
</evidence>
<evidence type="ECO:0000259" key="4">
    <source>
        <dbReference type="Pfam" id="PF01321"/>
    </source>
</evidence>
<feature type="domain" description="Creatinase N-terminal" evidence="4">
    <location>
        <begin position="97"/>
        <end position="230"/>
    </location>
</feature>
<dbReference type="EMBL" id="KZ679015">
    <property type="protein sequence ID" value="PSS12515.1"/>
    <property type="molecule type" value="Genomic_DNA"/>
</dbReference>
<keyword evidence="2" id="KW-0812">Transmembrane</keyword>
<sequence>MYASTKEGDAKAPLLPSTPSLSKPRDLRLIKRMILIFSLAGFLVILVILYLAIFLFTHSPKSYPPAEDLETCAWSTLRNHVPLLDVPPISRSEFLSRQATLASALREEGIDAYITEPSPSSMYYFNISNTYELSERPFLAILSSNGSFSYLAPKFELGRISGLDMVYEEKNVIEWKEEESPYNVLRRAFGSESPKVVVDEQARFFIASGLQSANFTVSPVSHSIASIRAVKSSAELQILRGINEFTVEVVRSLQPCIRIGVSQETLFSTASALFSRAGAGSGFWAIVLFGEQAANPHGGSKGKTLGAGEFALIDIGSTLHGYGSDVTRTILPRGGNVSRELMDVWDLVHASQSTAIGLMRPGAPCSTVDEASRNVIAKGSYGPYFTHRLGHGLGLEMHEHPYLNGANDELLKFAEVVTNEPGIYVTDEQAKSMGKSKGFGVRIEDPVMVTDAGGVVLTGRRALSPWAP</sequence>
<dbReference type="OrthoDB" id="9995434at2759"/>
<evidence type="ECO:0000313" key="5">
    <source>
        <dbReference type="EMBL" id="PSS12515.1"/>
    </source>
</evidence>
<feature type="domain" description="Peptidase M24" evidence="3">
    <location>
        <begin position="239"/>
        <end position="451"/>
    </location>
</feature>
<dbReference type="InterPro" id="IPR036005">
    <property type="entry name" value="Creatinase/aminopeptidase-like"/>
</dbReference>
<accession>A0A2T3AV18</accession>
<dbReference type="InterPro" id="IPR000994">
    <property type="entry name" value="Pept_M24"/>
</dbReference>
<dbReference type="AlphaFoldDB" id="A0A2T3AV18"/>
<dbReference type="STRING" id="857342.A0A2T3AV18"/>
<keyword evidence="2" id="KW-0472">Membrane</keyword>
<dbReference type="InterPro" id="IPR029149">
    <property type="entry name" value="Creatin/AminoP/Spt16_N"/>
</dbReference>
<feature type="transmembrane region" description="Helical" evidence="2">
    <location>
        <begin position="33"/>
        <end position="56"/>
    </location>
</feature>
<dbReference type="InterPro" id="IPR050659">
    <property type="entry name" value="Peptidase_M24B"/>
</dbReference>
<dbReference type="Pfam" id="PF00557">
    <property type="entry name" value="Peptidase_M24"/>
    <property type="match status" value="1"/>
</dbReference>
<keyword evidence="2" id="KW-1133">Transmembrane helix</keyword>
<reference evidence="5 6" key="1">
    <citation type="journal article" date="2018" name="New Phytol.">
        <title>Comparative genomics and transcriptomics depict ericoid mycorrhizal fungi as versatile saprotrophs and plant mutualists.</title>
        <authorList>
            <person name="Martino E."/>
            <person name="Morin E."/>
            <person name="Grelet G.A."/>
            <person name="Kuo A."/>
            <person name="Kohler A."/>
            <person name="Daghino S."/>
            <person name="Barry K.W."/>
            <person name="Cichocki N."/>
            <person name="Clum A."/>
            <person name="Dockter R.B."/>
            <person name="Hainaut M."/>
            <person name="Kuo R.C."/>
            <person name="LaButti K."/>
            <person name="Lindahl B.D."/>
            <person name="Lindquist E.A."/>
            <person name="Lipzen A."/>
            <person name="Khouja H.R."/>
            <person name="Magnuson J."/>
            <person name="Murat C."/>
            <person name="Ohm R.A."/>
            <person name="Singer S.W."/>
            <person name="Spatafora J.W."/>
            <person name="Wang M."/>
            <person name="Veneault-Fourrey C."/>
            <person name="Henrissat B."/>
            <person name="Grigoriev I.V."/>
            <person name="Martin F.M."/>
            <person name="Perotto S."/>
        </authorList>
    </citation>
    <scope>NUCLEOTIDE SEQUENCE [LARGE SCALE GENOMIC DNA]</scope>
    <source>
        <strain evidence="5 6">ATCC 22711</strain>
    </source>
</reference>
<evidence type="ECO:0000256" key="1">
    <source>
        <dbReference type="ARBA" id="ARBA00020658"/>
    </source>
</evidence>
<organism evidence="5 6">
    <name type="scientific">Amorphotheca resinae ATCC 22711</name>
    <dbReference type="NCBI Taxonomy" id="857342"/>
    <lineage>
        <taxon>Eukaryota</taxon>
        <taxon>Fungi</taxon>
        <taxon>Dikarya</taxon>
        <taxon>Ascomycota</taxon>
        <taxon>Pezizomycotina</taxon>
        <taxon>Leotiomycetes</taxon>
        <taxon>Helotiales</taxon>
        <taxon>Amorphothecaceae</taxon>
        <taxon>Amorphotheca</taxon>
    </lineage>
</organism>
<dbReference type="PANTHER" id="PTHR46112">
    <property type="entry name" value="AMINOPEPTIDASE"/>
    <property type="match status" value="1"/>
</dbReference>
<dbReference type="GeneID" id="36577454"/>
<dbReference type="Pfam" id="PF01321">
    <property type="entry name" value="Creatinase_N"/>
    <property type="match status" value="1"/>
</dbReference>
<keyword evidence="6" id="KW-1185">Reference proteome</keyword>
<name>A0A2T3AV18_AMORE</name>